<dbReference type="Pfam" id="PF12974">
    <property type="entry name" value="Phosphonate-bd"/>
    <property type="match status" value="1"/>
</dbReference>
<dbReference type="PANTHER" id="PTHR35841:SF1">
    <property type="entry name" value="PHOSPHONATES-BINDING PERIPLASMIC PROTEIN"/>
    <property type="match status" value="1"/>
</dbReference>
<name>A0A5Q0CBI7_9HYPH</name>
<keyword evidence="2" id="KW-1185">Reference proteome</keyword>
<dbReference type="Gene3D" id="3.40.190.10">
    <property type="entry name" value="Periplasmic binding protein-like II"/>
    <property type="match status" value="1"/>
</dbReference>
<dbReference type="KEGG" id="rgr:FZ934_23500"/>
<accession>A0A5Q0CBI7</accession>
<dbReference type="RefSeq" id="WP_153273227.1">
    <property type="nucleotide sequence ID" value="NZ_CP043499.1"/>
</dbReference>
<sequence>MRLASLAMYVSPPPVAEATERLWEALGDRIRDYGLDAPVRLSHDIRYDQAWLDTNLLFGQTCGYPYVQRLRGTVQLVATPVYGLPGCLGPLKCSFIIVAAGSTAETVEDLRGARAAINEPGSNSGYNLFRHFIAPYAKGGRFFSSVIETGGHRASIEAVASGAADIAAIDCVTYGNTLRFDPAGVAGVRILAETARGPGLPFITAASTSADELAMLRRALADTVSDRNLSAVCDILSLQGVQVLEDRDYDVLVGFEGEATAYGYPAIA</sequence>
<protein>
    <submittedName>
        <fullName evidence="1">PhnD/SsuA/transferrin family substrate-binding protein</fullName>
    </submittedName>
</protein>
<proteinExistence type="predicted"/>
<dbReference type="AlphaFoldDB" id="A0A5Q0CBI7"/>
<reference evidence="1 2" key="1">
    <citation type="submission" date="2019-08" db="EMBL/GenBank/DDBJ databases">
        <title>Prosopis cineraria nodule microbiome.</title>
        <authorList>
            <person name="Ali R."/>
            <person name="Chaluvadi S.R."/>
            <person name="Wang X."/>
        </authorList>
    </citation>
    <scope>NUCLEOTIDE SEQUENCE [LARGE SCALE GENOMIC DNA]</scope>
    <source>
        <strain evidence="1 2">BG7</strain>
        <plasmid evidence="1 2">unnamed</plasmid>
    </source>
</reference>
<dbReference type="PANTHER" id="PTHR35841">
    <property type="entry name" value="PHOSPHONATES-BINDING PERIPLASMIC PROTEIN"/>
    <property type="match status" value="1"/>
</dbReference>
<keyword evidence="1" id="KW-0614">Plasmid</keyword>
<geneLocation type="plasmid" evidence="1 2">
    <name>unnamed</name>
</geneLocation>
<dbReference type="OrthoDB" id="7353682at2"/>
<evidence type="ECO:0000313" key="1">
    <source>
        <dbReference type="EMBL" id="QFY63258.1"/>
    </source>
</evidence>
<dbReference type="SUPFAM" id="SSF53850">
    <property type="entry name" value="Periplasmic binding protein-like II"/>
    <property type="match status" value="1"/>
</dbReference>
<dbReference type="EMBL" id="CP043499">
    <property type="protein sequence ID" value="QFY63258.1"/>
    <property type="molecule type" value="Genomic_DNA"/>
</dbReference>
<organism evidence="1 2">
    <name type="scientific">Rhizobium grahamii</name>
    <dbReference type="NCBI Taxonomy" id="1120045"/>
    <lineage>
        <taxon>Bacteria</taxon>
        <taxon>Pseudomonadati</taxon>
        <taxon>Pseudomonadota</taxon>
        <taxon>Alphaproteobacteria</taxon>
        <taxon>Hyphomicrobiales</taxon>
        <taxon>Rhizobiaceae</taxon>
        <taxon>Rhizobium/Agrobacterium group</taxon>
        <taxon>Rhizobium</taxon>
    </lineage>
</organism>
<dbReference type="Proteomes" id="UP000326881">
    <property type="component" value="Plasmid unnamed"/>
</dbReference>
<gene>
    <name evidence="1" type="ORF">FZ934_23500</name>
</gene>
<evidence type="ECO:0000313" key="2">
    <source>
        <dbReference type="Proteomes" id="UP000326881"/>
    </source>
</evidence>